<dbReference type="PRINTS" id="PR00465">
    <property type="entry name" value="EP450IV"/>
</dbReference>
<dbReference type="EnsemblMetazoa" id="XM_017127831.2">
    <property type="protein sequence ID" value="XP_016983320.1"/>
    <property type="gene ID" value="LOC108047590"/>
</dbReference>
<evidence type="ECO:0000256" key="13">
    <source>
        <dbReference type="ARBA" id="ARBA00023136"/>
    </source>
</evidence>
<dbReference type="AlphaFoldDB" id="A0A6P4EYU6"/>
<evidence type="ECO:0000313" key="18">
    <source>
        <dbReference type="Proteomes" id="UP001652680"/>
    </source>
</evidence>
<evidence type="ECO:0000313" key="19">
    <source>
        <dbReference type="RefSeq" id="XP_016983320.1"/>
    </source>
</evidence>
<organism evidence="19">
    <name type="scientific">Drosophila rhopaloa</name>
    <name type="common">Fruit fly</name>
    <dbReference type="NCBI Taxonomy" id="1041015"/>
    <lineage>
        <taxon>Eukaryota</taxon>
        <taxon>Metazoa</taxon>
        <taxon>Ecdysozoa</taxon>
        <taxon>Arthropoda</taxon>
        <taxon>Hexapoda</taxon>
        <taxon>Insecta</taxon>
        <taxon>Pterygota</taxon>
        <taxon>Neoptera</taxon>
        <taxon>Endopterygota</taxon>
        <taxon>Diptera</taxon>
        <taxon>Brachycera</taxon>
        <taxon>Muscomorpha</taxon>
        <taxon>Ephydroidea</taxon>
        <taxon>Drosophilidae</taxon>
        <taxon>Drosophila</taxon>
        <taxon>Sophophora</taxon>
    </lineage>
</organism>
<evidence type="ECO:0000256" key="3">
    <source>
        <dbReference type="ARBA" id="ARBA00004174"/>
    </source>
</evidence>
<keyword evidence="11 14" id="KW-0408">Iron</keyword>
<evidence type="ECO:0000256" key="6">
    <source>
        <dbReference type="ARBA" id="ARBA00022617"/>
    </source>
</evidence>
<evidence type="ECO:0000256" key="5">
    <source>
        <dbReference type="ARBA" id="ARBA00010617"/>
    </source>
</evidence>
<evidence type="ECO:0000256" key="15">
    <source>
        <dbReference type="RuleBase" id="RU000461"/>
    </source>
</evidence>
<feature type="binding site" description="axial binding residue" evidence="14">
    <location>
        <position position="468"/>
    </location>
    <ligand>
        <name>heme</name>
        <dbReference type="ChEBI" id="CHEBI:30413"/>
    </ligand>
    <ligandPart>
        <name>Fe</name>
        <dbReference type="ChEBI" id="CHEBI:18248"/>
    </ligandPart>
</feature>
<keyword evidence="13 16" id="KW-0472">Membrane</keyword>
<evidence type="ECO:0000256" key="16">
    <source>
        <dbReference type="SAM" id="Phobius"/>
    </source>
</evidence>
<evidence type="ECO:0000256" key="4">
    <source>
        <dbReference type="ARBA" id="ARBA00004406"/>
    </source>
</evidence>
<keyword evidence="9" id="KW-0492">Microsome</keyword>
<comment type="function">
    <text evidence="2">May be involved in the metabolism of insect hormones and in the breakdown of synthetic insecticides.</text>
</comment>
<comment type="similarity">
    <text evidence="5 15">Belongs to the cytochrome P450 family.</text>
</comment>
<dbReference type="PANTHER" id="PTHR24292">
    <property type="entry name" value="CYTOCHROME P450"/>
    <property type="match status" value="1"/>
</dbReference>
<dbReference type="Proteomes" id="UP001652680">
    <property type="component" value="Unassembled WGS sequence"/>
</dbReference>
<evidence type="ECO:0000256" key="9">
    <source>
        <dbReference type="ARBA" id="ARBA00022848"/>
    </source>
</evidence>
<keyword evidence="16" id="KW-1133">Transmembrane helix</keyword>
<dbReference type="GO" id="GO:0005506">
    <property type="term" value="F:iron ion binding"/>
    <property type="evidence" value="ECO:0007669"/>
    <property type="project" value="InterPro"/>
</dbReference>
<dbReference type="CTD" id="33749"/>
<dbReference type="Pfam" id="PF00067">
    <property type="entry name" value="p450"/>
    <property type="match status" value="1"/>
</dbReference>
<dbReference type="GO" id="GO:0005789">
    <property type="term" value="C:endoplasmic reticulum membrane"/>
    <property type="evidence" value="ECO:0007669"/>
    <property type="project" value="UniProtKB-SubCell"/>
</dbReference>
<accession>A0A6P4EYU6</accession>
<dbReference type="GO" id="GO:0016705">
    <property type="term" value="F:oxidoreductase activity, acting on paired donors, with incorporation or reduction of molecular oxygen"/>
    <property type="evidence" value="ECO:0007669"/>
    <property type="project" value="InterPro"/>
</dbReference>
<evidence type="ECO:0000256" key="2">
    <source>
        <dbReference type="ARBA" id="ARBA00003690"/>
    </source>
</evidence>
<evidence type="ECO:0000256" key="1">
    <source>
        <dbReference type="ARBA" id="ARBA00001971"/>
    </source>
</evidence>
<dbReference type="PRINTS" id="PR00385">
    <property type="entry name" value="P450"/>
</dbReference>
<keyword evidence="16" id="KW-0812">Transmembrane</keyword>
<dbReference type="InterPro" id="IPR017972">
    <property type="entry name" value="Cyt_P450_CS"/>
</dbReference>
<dbReference type="InterPro" id="IPR002403">
    <property type="entry name" value="Cyt_P450_E_grp-IV"/>
</dbReference>
<reference evidence="17" key="3">
    <citation type="submission" date="2025-05" db="UniProtKB">
        <authorList>
            <consortium name="EnsemblMetazoa"/>
        </authorList>
    </citation>
    <scope>IDENTIFICATION</scope>
</reference>
<evidence type="ECO:0000256" key="14">
    <source>
        <dbReference type="PIRSR" id="PIRSR602403-1"/>
    </source>
</evidence>
<comment type="cofactor">
    <cofactor evidence="1 14">
        <name>heme</name>
        <dbReference type="ChEBI" id="CHEBI:30413"/>
    </cofactor>
</comment>
<dbReference type="InterPro" id="IPR050476">
    <property type="entry name" value="Insect_CytP450_Detox"/>
</dbReference>
<keyword evidence="6 14" id="KW-0349">Heme</keyword>
<evidence type="ECO:0000256" key="10">
    <source>
        <dbReference type="ARBA" id="ARBA00023002"/>
    </source>
</evidence>
<keyword evidence="7 14" id="KW-0479">Metal-binding</keyword>
<evidence type="ECO:0000256" key="11">
    <source>
        <dbReference type="ARBA" id="ARBA00023004"/>
    </source>
</evidence>
<comment type="subcellular location">
    <subcellularLocation>
        <location evidence="4">Endoplasmic reticulum membrane</location>
        <topology evidence="4">Peripheral membrane protein</topology>
    </subcellularLocation>
    <subcellularLocation>
        <location evidence="3">Microsome membrane</location>
        <topology evidence="3">Peripheral membrane protein</topology>
    </subcellularLocation>
</comment>
<dbReference type="GeneID" id="108047590"/>
<evidence type="ECO:0000256" key="12">
    <source>
        <dbReference type="ARBA" id="ARBA00023033"/>
    </source>
</evidence>
<keyword evidence="8" id="KW-0256">Endoplasmic reticulum</keyword>
<evidence type="ECO:0000256" key="7">
    <source>
        <dbReference type="ARBA" id="ARBA00022723"/>
    </source>
</evidence>
<dbReference type="Gene3D" id="1.10.630.10">
    <property type="entry name" value="Cytochrome P450"/>
    <property type="match status" value="1"/>
</dbReference>
<dbReference type="PANTHER" id="PTHR24292:SF84">
    <property type="entry name" value="CYTOCHROME P450 28A5-RELATED"/>
    <property type="match status" value="1"/>
</dbReference>
<reference evidence="18" key="1">
    <citation type="journal article" date="2021" name="Elife">
        <title>Highly contiguous assemblies of 101 drosophilid genomes.</title>
        <authorList>
            <person name="Kim B.Y."/>
            <person name="Wang J.R."/>
            <person name="Miller D.E."/>
            <person name="Barmina O."/>
            <person name="Delaney E."/>
            <person name="Thompson A."/>
            <person name="Comeault A.A."/>
            <person name="Peede D."/>
            <person name="D'Agostino E.R."/>
            <person name="Pelaez J."/>
            <person name="Aguilar J.M."/>
            <person name="Haji D."/>
            <person name="Matsunaga T."/>
            <person name="Armstrong E.E."/>
            <person name="Zych M."/>
            <person name="Ogawa Y."/>
            <person name="Stamenkovic-Radak M."/>
            <person name="Jelic M."/>
            <person name="Veselinovic M.S."/>
            <person name="Tanaskovic M."/>
            <person name="Eric P."/>
            <person name="Gao J.J."/>
            <person name="Katoh T.K."/>
            <person name="Toda M.J."/>
            <person name="Watabe H."/>
            <person name="Watada M."/>
            <person name="Davis J.S."/>
            <person name="Moyle L.C."/>
            <person name="Manoli G."/>
            <person name="Bertolini E."/>
            <person name="Kostal V."/>
            <person name="Hawley R.S."/>
            <person name="Takahashi A."/>
            <person name="Jones C.D."/>
            <person name="Price D.K."/>
            <person name="Whiteman N."/>
            <person name="Kopp A."/>
            <person name="Matute D.R."/>
            <person name="Petrov D.A."/>
        </authorList>
    </citation>
    <scope>NUCLEOTIDE SEQUENCE [LARGE SCALE GENOMIC DNA]</scope>
</reference>
<dbReference type="FunFam" id="1.10.630.10:FF:000182">
    <property type="entry name" value="Cytochrome P450 3A4"/>
    <property type="match status" value="1"/>
</dbReference>
<keyword evidence="12 15" id="KW-0503">Monooxygenase</keyword>
<proteinExistence type="inferred from homology"/>
<dbReference type="SUPFAM" id="SSF48264">
    <property type="entry name" value="Cytochrome P450"/>
    <property type="match status" value="1"/>
</dbReference>
<dbReference type="RefSeq" id="XP_016983320.1">
    <property type="nucleotide sequence ID" value="XM_017127831.1"/>
</dbReference>
<evidence type="ECO:0000256" key="8">
    <source>
        <dbReference type="ARBA" id="ARBA00022824"/>
    </source>
</evidence>
<dbReference type="InterPro" id="IPR001128">
    <property type="entry name" value="Cyt_P450"/>
</dbReference>
<reference evidence="19" key="2">
    <citation type="submission" date="2025-04" db="UniProtKB">
        <authorList>
            <consortium name="RefSeq"/>
        </authorList>
    </citation>
    <scope>IDENTIFICATION</scope>
</reference>
<feature type="transmembrane region" description="Helical" evidence="16">
    <location>
        <begin position="27"/>
        <end position="47"/>
    </location>
</feature>
<name>A0A6P4EYU6_DRORH</name>
<sequence>MAEVVQLSLSLFPSAYASSCAMCPIFTALFVIAAFLALIYVFLTWNFNYWKKRGIPSAKTWPFVGSFPSIFTQKRNVVYDIDEIYEQYKNSDNVVGVFQTRLPQLLITSPEYARKIFVSDFRSFHDNEMAKFVSKNKEVDKILANNPFILTGESWKERRAEVTPGLSANRVKAAYPVSQSVCKKFVDYIKRQLVMASADGLNAKDMCLCYTTEVVSDCVLGISAQSFSDNPTPLVGMIKRVFEQSFGFIFYMVVANLWPKITKFYTVGLFAKDVEEFFYDIMRKCIQMRRDNPGQQRDDFLNYMLQLQDKKGLDTVELSSHTMTFLTDGFETTSQVLSHCLLLLGRNPEEQTKLREEIGTGELSFEQLSELPFIDACIHETLRLFSPLMAARKLVTEPYEFVNKNGVKVKVYPGDVVIIPANAFHYDAQYFEDPQSFKPQRFLEVNGGVKKYRDQGVYFGFGDGPRICPGMRFALTQIKAALVEIIRNFDVKVNPKTRTDNRFDDTYFMAALKGGVWLDLVERK</sequence>
<dbReference type="OrthoDB" id="2789670at2759"/>
<keyword evidence="18" id="KW-1185">Reference proteome</keyword>
<protein>
    <submittedName>
        <fullName evidence="19">Probable cytochrome P450 28d1</fullName>
    </submittedName>
</protein>
<dbReference type="GO" id="GO:0004497">
    <property type="term" value="F:monooxygenase activity"/>
    <property type="evidence" value="ECO:0007669"/>
    <property type="project" value="UniProtKB-KW"/>
</dbReference>
<dbReference type="InterPro" id="IPR036396">
    <property type="entry name" value="Cyt_P450_sf"/>
</dbReference>
<dbReference type="CDD" id="cd11056">
    <property type="entry name" value="CYP6-like"/>
    <property type="match status" value="1"/>
</dbReference>
<dbReference type="GO" id="GO:0020037">
    <property type="term" value="F:heme binding"/>
    <property type="evidence" value="ECO:0007669"/>
    <property type="project" value="InterPro"/>
</dbReference>
<dbReference type="PROSITE" id="PS00086">
    <property type="entry name" value="CYTOCHROME_P450"/>
    <property type="match status" value="1"/>
</dbReference>
<keyword evidence="10 15" id="KW-0560">Oxidoreductase</keyword>
<evidence type="ECO:0000313" key="17">
    <source>
        <dbReference type="EnsemblMetazoa" id="XP_016983320.1"/>
    </source>
</evidence>
<gene>
    <name evidence="19" type="primary">LOC108047590</name>
    <name evidence="17" type="synonym">108047590</name>
</gene>